<dbReference type="InterPro" id="IPR002186">
    <property type="entry name" value="Neocarzinostatin_fam"/>
</dbReference>
<dbReference type="InParanoid" id="A0A804RAA7"/>
<dbReference type="Pfam" id="PF14541">
    <property type="entry name" value="TAXi_C"/>
    <property type="match status" value="1"/>
</dbReference>
<dbReference type="InterPro" id="IPR021109">
    <property type="entry name" value="Peptidase_aspartic_dom_sf"/>
</dbReference>
<evidence type="ECO:0000259" key="4">
    <source>
        <dbReference type="PROSITE" id="PS51767"/>
    </source>
</evidence>
<feature type="region of interest" description="Disordered" evidence="2">
    <location>
        <begin position="114"/>
        <end position="134"/>
    </location>
</feature>
<evidence type="ECO:0000256" key="1">
    <source>
        <dbReference type="ARBA" id="ARBA00007447"/>
    </source>
</evidence>
<dbReference type="Proteomes" id="UP000007305">
    <property type="component" value="Chromosome 9"/>
</dbReference>
<dbReference type="EnsemblPlants" id="Zm00001eb401930_T001">
    <property type="protein sequence ID" value="Zm00001eb401930_P001"/>
    <property type="gene ID" value="Zm00001eb401930"/>
</dbReference>
<dbReference type="AlphaFoldDB" id="A0A804RAA7"/>
<feature type="domain" description="Peptidase A1" evidence="4">
    <location>
        <begin position="147"/>
        <end position="485"/>
    </location>
</feature>
<dbReference type="Gramene" id="Zm00001eb401930_T001">
    <property type="protein sequence ID" value="Zm00001eb401930_P001"/>
    <property type="gene ID" value="Zm00001eb401930"/>
</dbReference>
<dbReference type="SUPFAM" id="SSF50630">
    <property type="entry name" value="Acid proteases"/>
    <property type="match status" value="1"/>
</dbReference>
<keyword evidence="6" id="KW-1185">Reference proteome</keyword>
<dbReference type="Gene3D" id="2.40.70.10">
    <property type="entry name" value="Acid Proteases"/>
    <property type="match status" value="2"/>
</dbReference>
<dbReference type="GO" id="GO:0003677">
    <property type="term" value="F:DNA binding"/>
    <property type="evidence" value="ECO:0007669"/>
    <property type="project" value="InterPro"/>
</dbReference>
<dbReference type="InterPro" id="IPR001461">
    <property type="entry name" value="Aspartic_peptidase_A1"/>
</dbReference>
<dbReference type="InterPro" id="IPR032799">
    <property type="entry name" value="TAXi_C"/>
</dbReference>
<protein>
    <recommendedName>
        <fullName evidence="4">Peptidase A1 domain-containing protein</fullName>
    </recommendedName>
</protein>
<sequence>MTPSSVAFLFFCVLIILLPAQHGHAASSHASYKLGSRQIFFKTPSKSPANSKQASTATTCSSFANGLANNKLPVVHRQSPCSPLHGLPSLTAADVLRRDTSLIRRRFALQSSAVSAPASAPAPSPAPTIIPVNGSSDGRTLTGALDYSVLVSYGTPEQQFPVFLDTFLDVSLLRCKPCASGSNSCDPAFDTSRSTTFTNVPCGSPDCPTTNCSGGSVCPYDNSIFSIEGTFAQDVLTVAPSAAVHDFTFVCVDVDHPSDDMPEAGILDLSRDRNSLPSRLAGPATFSYCLPHSPSSPGFLSLGGDATVGEDNRTSHAPLVSNGHPELANMYFIDLVGMSLGGDDLPIPTGTFGNASTLLNVGTTFTMLAPDAYTPLRDAFQEEMAQYNRSSPGFAGFDTCYNFTGLDVIQVPLVEFKFGNGESFLIDGDQMLYFDDPAVGPFGMTCLAFSALKDGGGVLSAVIGSYTQVSTEVVYDVAAGKVSFIPGSC</sequence>
<feature type="signal peptide" evidence="3">
    <location>
        <begin position="1"/>
        <end position="25"/>
    </location>
</feature>
<dbReference type="PROSITE" id="PS51767">
    <property type="entry name" value="PEPTIDASE_A1"/>
    <property type="match status" value="1"/>
</dbReference>
<evidence type="ECO:0000256" key="2">
    <source>
        <dbReference type="SAM" id="MobiDB-lite"/>
    </source>
</evidence>
<dbReference type="InterPro" id="IPR032861">
    <property type="entry name" value="TAXi_N"/>
</dbReference>
<comment type="similarity">
    <text evidence="1">Belongs to the peptidase A1 family.</text>
</comment>
<evidence type="ECO:0000313" key="5">
    <source>
        <dbReference type="EnsemblPlants" id="Zm00001eb401930_P001"/>
    </source>
</evidence>
<dbReference type="GO" id="GO:0006952">
    <property type="term" value="P:defense response"/>
    <property type="evidence" value="ECO:0007669"/>
    <property type="project" value="InterPro"/>
</dbReference>
<evidence type="ECO:0000256" key="3">
    <source>
        <dbReference type="SAM" id="SignalP"/>
    </source>
</evidence>
<dbReference type="PRINTS" id="PR01885">
    <property type="entry name" value="MACROMOMYCIN"/>
</dbReference>
<dbReference type="GO" id="GO:0006508">
    <property type="term" value="P:proteolysis"/>
    <property type="evidence" value="ECO:0007669"/>
    <property type="project" value="InterPro"/>
</dbReference>
<evidence type="ECO:0000313" key="6">
    <source>
        <dbReference type="Proteomes" id="UP000007305"/>
    </source>
</evidence>
<accession>A0A804RAA7</accession>
<organism evidence="5 6">
    <name type="scientific">Zea mays</name>
    <name type="common">Maize</name>
    <dbReference type="NCBI Taxonomy" id="4577"/>
    <lineage>
        <taxon>Eukaryota</taxon>
        <taxon>Viridiplantae</taxon>
        <taxon>Streptophyta</taxon>
        <taxon>Embryophyta</taxon>
        <taxon>Tracheophyta</taxon>
        <taxon>Spermatophyta</taxon>
        <taxon>Magnoliopsida</taxon>
        <taxon>Liliopsida</taxon>
        <taxon>Poales</taxon>
        <taxon>Poaceae</taxon>
        <taxon>PACMAD clade</taxon>
        <taxon>Panicoideae</taxon>
        <taxon>Andropogonodae</taxon>
        <taxon>Andropogoneae</taxon>
        <taxon>Tripsacinae</taxon>
        <taxon>Zea</taxon>
    </lineage>
</organism>
<dbReference type="PANTHER" id="PTHR13683:SF632">
    <property type="entry name" value="PEPTIDASE A1 DOMAIN-CONTAINING PROTEIN"/>
    <property type="match status" value="1"/>
</dbReference>
<reference evidence="5" key="3">
    <citation type="submission" date="2021-05" db="UniProtKB">
        <authorList>
            <consortium name="EnsemblPlants"/>
        </authorList>
    </citation>
    <scope>IDENTIFICATION</scope>
    <source>
        <strain evidence="5">cv. B73</strain>
    </source>
</reference>
<dbReference type="FunFam" id="2.40.70.10:FF:000049">
    <property type="entry name" value="Aspartyl protease AED1"/>
    <property type="match status" value="1"/>
</dbReference>
<keyword evidence="3" id="KW-0732">Signal</keyword>
<proteinExistence type="inferred from homology"/>
<dbReference type="Pfam" id="PF14543">
    <property type="entry name" value="TAXi_N"/>
    <property type="match status" value="1"/>
</dbReference>
<feature type="chain" id="PRO_5032731879" description="Peptidase A1 domain-containing protein" evidence="3">
    <location>
        <begin position="26"/>
        <end position="489"/>
    </location>
</feature>
<reference evidence="6" key="1">
    <citation type="journal article" date="2009" name="Science">
        <title>The B73 maize genome: complexity, diversity, and dynamics.</title>
        <authorList>
            <person name="Schnable P.S."/>
            <person name="Ware D."/>
            <person name="Fulton R.S."/>
            <person name="Stein J.C."/>
            <person name="Wei F."/>
            <person name="Pasternak S."/>
            <person name="Liang C."/>
            <person name="Zhang J."/>
            <person name="Fulton L."/>
            <person name="Graves T.A."/>
            <person name="Minx P."/>
            <person name="Reily A.D."/>
            <person name="Courtney L."/>
            <person name="Kruchowski S.S."/>
            <person name="Tomlinson C."/>
            <person name="Strong C."/>
            <person name="Delehaunty K."/>
            <person name="Fronick C."/>
            <person name="Courtney B."/>
            <person name="Rock S.M."/>
            <person name="Belter E."/>
            <person name="Du F."/>
            <person name="Kim K."/>
            <person name="Abbott R.M."/>
            <person name="Cotton M."/>
            <person name="Levy A."/>
            <person name="Marchetto P."/>
            <person name="Ochoa K."/>
            <person name="Jackson S.M."/>
            <person name="Gillam B."/>
            <person name="Chen W."/>
            <person name="Yan L."/>
            <person name="Higginbotham J."/>
            <person name="Cardenas M."/>
            <person name="Waligorski J."/>
            <person name="Applebaum E."/>
            <person name="Phelps L."/>
            <person name="Falcone J."/>
            <person name="Kanchi K."/>
            <person name="Thane T."/>
            <person name="Scimone A."/>
            <person name="Thane N."/>
            <person name="Henke J."/>
            <person name="Wang T."/>
            <person name="Ruppert J."/>
            <person name="Shah N."/>
            <person name="Rotter K."/>
            <person name="Hodges J."/>
            <person name="Ingenthron E."/>
            <person name="Cordes M."/>
            <person name="Kohlberg S."/>
            <person name="Sgro J."/>
            <person name="Delgado B."/>
            <person name="Mead K."/>
            <person name="Chinwalla A."/>
            <person name="Leonard S."/>
            <person name="Crouse K."/>
            <person name="Collura K."/>
            <person name="Kudrna D."/>
            <person name="Currie J."/>
            <person name="He R."/>
            <person name="Angelova A."/>
            <person name="Rajasekar S."/>
            <person name="Mueller T."/>
            <person name="Lomeli R."/>
            <person name="Scara G."/>
            <person name="Ko A."/>
            <person name="Delaney K."/>
            <person name="Wissotski M."/>
            <person name="Lopez G."/>
            <person name="Campos D."/>
            <person name="Braidotti M."/>
            <person name="Ashley E."/>
            <person name="Golser W."/>
            <person name="Kim H."/>
            <person name="Lee S."/>
            <person name="Lin J."/>
            <person name="Dujmic Z."/>
            <person name="Kim W."/>
            <person name="Talag J."/>
            <person name="Zuccolo A."/>
            <person name="Fan C."/>
            <person name="Sebastian A."/>
            <person name="Kramer M."/>
            <person name="Spiegel L."/>
            <person name="Nascimento L."/>
            <person name="Zutavern T."/>
            <person name="Miller B."/>
            <person name="Ambroise C."/>
            <person name="Muller S."/>
            <person name="Spooner W."/>
            <person name="Narechania A."/>
            <person name="Ren L."/>
            <person name="Wei S."/>
            <person name="Kumari S."/>
            <person name="Faga B."/>
            <person name="Levy M.J."/>
            <person name="McMahan L."/>
            <person name="Van Buren P."/>
            <person name="Vaughn M.W."/>
            <person name="Ying K."/>
            <person name="Yeh C.-T."/>
            <person name="Emrich S.J."/>
            <person name="Jia Y."/>
            <person name="Kalyanaraman A."/>
            <person name="Hsia A.-P."/>
            <person name="Barbazuk W.B."/>
            <person name="Baucom R.S."/>
            <person name="Brutnell T.P."/>
            <person name="Carpita N.C."/>
            <person name="Chaparro C."/>
            <person name="Chia J.-M."/>
            <person name="Deragon J.-M."/>
            <person name="Estill J.C."/>
            <person name="Fu Y."/>
            <person name="Jeddeloh J.A."/>
            <person name="Han Y."/>
            <person name="Lee H."/>
            <person name="Li P."/>
            <person name="Lisch D.R."/>
            <person name="Liu S."/>
            <person name="Liu Z."/>
            <person name="Nagel D.H."/>
            <person name="McCann M.C."/>
            <person name="SanMiguel P."/>
            <person name="Myers A.M."/>
            <person name="Nettleton D."/>
            <person name="Nguyen J."/>
            <person name="Penning B.W."/>
            <person name="Ponnala L."/>
            <person name="Schneider K.L."/>
            <person name="Schwartz D.C."/>
            <person name="Sharma A."/>
            <person name="Soderlund C."/>
            <person name="Springer N.M."/>
            <person name="Sun Q."/>
            <person name="Wang H."/>
            <person name="Waterman M."/>
            <person name="Westerman R."/>
            <person name="Wolfgruber T.K."/>
            <person name="Yang L."/>
            <person name="Yu Y."/>
            <person name="Zhang L."/>
            <person name="Zhou S."/>
            <person name="Zhu Q."/>
            <person name="Bennetzen J.L."/>
            <person name="Dawe R.K."/>
            <person name="Jiang J."/>
            <person name="Jiang N."/>
            <person name="Presting G.G."/>
            <person name="Wessler S.R."/>
            <person name="Aluru S."/>
            <person name="Martienssen R.A."/>
            <person name="Clifton S.W."/>
            <person name="McCombie W.R."/>
            <person name="Wing R.A."/>
            <person name="Wilson R.K."/>
        </authorList>
    </citation>
    <scope>NUCLEOTIDE SEQUENCE [LARGE SCALE GENOMIC DNA]</scope>
    <source>
        <strain evidence="6">cv. B73</strain>
    </source>
</reference>
<dbReference type="GO" id="GO:0004190">
    <property type="term" value="F:aspartic-type endopeptidase activity"/>
    <property type="evidence" value="ECO:0007669"/>
    <property type="project" value="InterPro"/>
</dbReference>
<dbReference type="InterPro" id="IPR033121">
    <property type="entry name" value="PEPTIDASE_A1"/>
</dbReference>
<dbReference type="PANTHER" id="PTHR13683">
    <property type="entry name" value="ASPARTYL PROTEASES"/>
    <property type="match status" value="1"/>
</dbReference>
<name>A0A804RAA7_MAIZE</name>
<reference evidence="5" key="2">
    <citation type="submission" date="2019-07" db="EMBL/GenBank/DDBJ databases">
        <authorList>
            <person name="Seetharam A."/>
            <person name="Woodhouse M."/>
            <person name="Cannon E."/>
        </authorList>
    </citation>
    <scope>NUCLEOTIDE SEQUENCE [LARGE SCALE GENOMIC DNA]</scope>
    <source>
        <strain evidence="5">cv. B73</strain>
    </source>
</reference>